<sequence>MVASPPRTLTIAYVPRGLKRAPSSSIHILLGCVLHLRTLLELLSTMAQSASEWVWQIYRMRPRSPRTKAIALTAIGLFIVVCLLSSPFSSPEPDLWAKFPSHHPFPNQPEDAQVVLPQKSDLHVNDTLPNNLAKVNPQLHVLVPAQQGSLGVCRTLTSAMIAGYPPPTLIGYDHDKPGATEYERKVNRITRIRDYLRKNHTVKDHDLVLLVDAEDTYFQLPPHVLVKRFQDILRTNNQKLRQKYGMTEAGVMPDGTPKIIQKYSQRVVFSASKECYQNLRNDPGCISVPQSSLPPDVYGWETDTKTPKNRPRWLNPGAVIGQAADLGLIYDEVLRSLQQHKEKRIEHRALTQMFGRQEVVRELERRQTVNRAKDWFYNLLGLSDASNLTGVNIHLEAGHRYEYGIGVDYGSQLFFNQLFSINDVEWIRLNNITRATFLQRNHGVPRETRLLIPQDVASLHSPFNQTRFLKEHTTRPAYNATLDKLPSPREHSWYNLPLMANAHSFSVPVLVHLSADRKLHNSWWEQLWFFPWGRALLRKYVRSSQGFDAAQSSLLGGQEWWDMRGGRGGLWTDDENWITISEVCEGHERDLFDDGMGPWAKENGDPDEPVYNQWGNLVYGKEKVVDGLIVDGEI</sequence>
<proteinExistence type="predicted"/>
<evidence type="ECO:0000256" key="1">
    <source>
        <dbReference type="SAM" id="Phobius"/>
    </source>
</evidence>
<accession>A0A9W9LH25</accession>
<protein>
    <submittedName>
        <fullName evidence="2">Uncharacterized protein</fullName>
    </submittedName>
</protein>
<keyword evidence="1" id="KW-1133">Transmembrane helix</keyword>
<dbReference type="OrthoDB" id="422736at2759"/>
<keyword evidence="1" id="KW-0472">Membrane</keyword>
<dbReference type="CDD" id="cd22997">
    <property type="entry name" value="GT_LH"/>
    <property type="match status" value="1"/>
</dbReference>
<gene>
    <name evidence="2" type="ORF">N7492_008727</name>
</gene>
<evidence type="ECO:0000313" key="2">
    <source>
        <dbReference type="EMBL" id="KAJ5155924.1"/>
    </source>
</evidence>
<organism evidence="2 3">
    <name type="scientific">Penicillium capsulatum</name>
    <dbReference type="NCBI Taxonomy" id="69766"/>
    <lineage>
        <taxon>Eukaryota</taxon>
        <taxon>Fungi</taxon>
        <taxon>Dikarya</taxon>
        <taxon>Ascomycota</taxon>
        <taxon>Pezizomycotina</taxon>
        <taxon>Eurotiomycetes</taxon>
        <taxon>Eurotiomycetidae</taxon>
        <taxon>Eurotiales</taxon>
        <taxon>Aspergillaceae</taxon>
        <taxon>Penicillium</taxon>
    </lineage>
</organism>
<dbReference type="PANTHER" id="PTHR36587:SF2">
    <property type="entry name" value="EXPRESSION SITE-ASSOCIATED GENE 3 (ESAG3)-LIKE PROTEIN"/>
    <property type="match status" value="1"/>
</dbReference>
<comment type="caution">
    <text evidence="2">The sequence shown here is derived from an EMBL/GenBank/DDBJ whole genome shotgun (WGS) entry which is preliminary data.</text>
</comment>
<dbReference type="Proteomes" id="UP001146351">
    <property type="component" value="Unassembled WGS sequence"/>
</dbReference>
<dbReference type="PROSITE" id="PS51257">
    <property type="entry name" value="PROKAR_LIPOPROTEIN"/>
    <property type="match status" value="1"/>
</dbReference>
<feature type="transmembrane region" description="Helical" evidence="1">
    <location>
        <begin position="69"/>
        <end position="88"/>
    </location>
</feature>
<keyword evidence="1" id="KW-0812">Transmembrane</keyword>
<keyword evidence="3" id="KW-1185">Reference proteome</keyword>
<name>A0A9W9LH25_9EURO</name>
<dbReference type="AlphaFoldDB" id="A0A9W9LH25"/>
<reference evidence="2" key="1">
    <citation type="submission" date="2022-11" db="EMBL/GenBank/DDBJ databases">
        <authorList>
            <person name="Petersen C."/>
        </authorList>
    </citation>
    <scope>NUCLEOTIDE SEQUENCE</scope>
    <source>
        <strain evidence="2">IBT 21917</strain>
    </source>
</reference>
<evidence type="ECO:0000313" key="3">
    <source>
        <dbReference type="Proteomes" id="UP001146351"/>
    </source>
</evidence>
<dbReference type="PANTHER" id="PTHR36587">
    <property type="entry name" value="EXPRESSION SITE-ASSOCIATED GENE 3 (ESAG3)-LIKE PROTEIN"/>
    <property type="match status" value="1"/>
</dbReference>
<dbReference type="EMBL" id="JAPQKO010000006">
    <property type="protein sequence ID" value="KAJ5155924.1"/>
    <property type="molecule type" value="Genomic_DNA"/>
</dbReference>
<reference evidence="2" key="2">
    <citation type="journal article" date="2023" name="IMA Fungus">
        <title>Comparative genomic study of the Penicillium genus elucidates a diverse pangenome and 15 lateral gene transfer events.</title>
        <authorList>
            <person name="Petersen C."/>
            <person name="Sorensen T."/>
            <person name="Nielsen M.R."/>
            <person name="Sondergaard T.E."/>
            <person name="Sorensen J.L."/>
            <person name="Fitzpatrick D.A."/>
            <person name="Frisvad J.C."/>
            <person name="Nielsen K.L."/>
        </authorList>
    </citation>
    <scope>NUCLEOTIDE SEQUENCE</scope>
    <source>
        <strain evidence="2">IBT 21917</strain>
    </source>
</reference>